<protein>
    <recommendedName>
        <fullName evidence="3">Molecular chaperone DnaJ</fullName>
    </recommendedName>
</protein>
<dbReference type="OrthoDB" id="837043at2"/>
<evidence type="ECO:0000313" key="1">
    <source>
        <dbReference type="EMBL" id="RAI91470.1"/>
    </source>
</evidence>
<sequence length="245" mass="27631">MSFKFHLPLLLLSFIFTLAVSQVTLAQIGLNLGQTDQWMKGAKAAIERSDYETANSIFRNLIDSGQPLPEEMPYLFAETLFHLKQYDNSANFLNKYLELTGFTGDHYQGAQELQQRLEAPLKEIQECQLCDRRGYRYKTCFTCEGKRQIEQDCNYCKAKGVVGCSRCNGSGMITKVNIFKIVEYFECERCAGKGRLTCPVCEGSLKEVSSCRTCNGSGKLSSEDICDHVADEAHEHVEVKTEAVR</sequence>
<dbReference type="AlphaFoldDB" id="A0A327PGM7"/>
<dbReference type="InterPro" id="IPR036410">
    <property type="entry name" value="HSP_DnaJ_Cys-rich_dom_sf"/>
</dbReference>
<dbReference type="EMBL" id="QLLK01000004">
    <property type="protein sequence ID" value="RAI91470.1"/>
    <property type="molecule type" value="Genomic_DNA"/>
</dbReference>
<dbReference type="RefSeq" id="WP_111611056.1">
    <property type="nucleotide sequence ID" value="NZ_QLLK01000004.1"/>
</dbReference>
<organism evidence="1 2">
    <name type="scientific">Algoriphagus yeomjeoni</name>
    <dbReference type="NCBI Taxonomy" id="291403"/>
    <lineage>
        <taxon>Bacteria</taxon>
        <taxon>Pseudomonadati</taxon>
        <taxon>Bacteroidota</taxon>
        <taxon>Cytophagia</taxon>
        <taxon>Cytophagales</taxon>
        <taxon>Cyclobacteriaceae</taxon>
        <taxon>Algoriphagus</taxon>
    </lineage>
</organism>
<dbReference type="Proteomes" id="UP000249610">
    <property type="component" value="Unassembled WGS sequence"/>
</dbReference>
<gene>
    <name evidence="1" type="ORF">LV83_01657</name>
</gene>
<keyword evidence="2" id="KW-1185">Reference proteome</keyword>
<dbReference type="SUPFAM" id="SSF48452">
    <property type="entry name" value="TPR-like"/>
    <property type="match status" value="1"/>
</dbReference>
<dbReference type="SUPFAM" id="SSF57938">
    <property type="entry name" value="DnaJ/Hsp40 cysteine-rich domain"/>
    <property type="match status" value="1"/>
</dbReference>
<proteinExistence type="predicted"/>
<dbReference type="PANTHER" id="PTHR15852:SF54">
    <property type="entry name" value="PROTEIN SSUH2 HOMOLOG"/>
    <property type="match status" value="1"/>
</dbReference>
<dbReference type="InterPro" id="IPR011990">
    <property type="entry name" value="TPR-like_helical_dom_sf"/>
</dbReference>
<comment type="caution">
    <text evidence="1">The sequence shown here is derived from an EMBL/GenBank/DDBJ whole genome shotgun (WGS) entry which is preliminary data.</text>
</comment>
<reference evidence="1 2" key="1">
    <citation type="submission" date="2018-06" db="EMBL/GenBank/DDBJ databases">
        <title>Genomic Encyclopedia of Archaeal and Bacterial Type Strains, Phase II (KMG-II): from individual species to whole genera.</title>
        <authorList>
            <person name="Goeker M."/>
        </authorList>
    </citation>
    <scope>NUCLEOTIDE SEQUENCE [LARGE SCALE GENOMIC DNA]</scope>
    <source>
        <strain evidence="1 2">DSM 23446</strain>
    </source>
</reference>
<evidence type="ECO:0008006" key="3">
    <source>
        <dbReference type="Google" id="ProtNLM"/>
    </source>
</evidence>
<name>A0A327PGM7_9BACT</name>
<dbReference type="Gene3D" id="2.10.230.10">
    <property type="entry name" value="Heat shock protein DnaJ, cysteine-rich domain"/>
    <property type="match status" value="1"/>
</dbReference>
<dbReference type="PANTHER" id="PTHR15852">
    <property type="entry name" value="PLASTID TRANSCRIPTIONALLY ACTIVE PROTEIN"/>
    <property type="match status" value="1"/>
</dbReference>
<evidence type="ECO:0000313" key="2">
    <source>
        <dbReference type="Proteomes" id="UP000249610"/>
    </source>
</evidence>
<accession>A0A327PGM7</accession>